<evidence type="ECO:0000259" key="2">
    <source>
        <dbReference type="Pfam" id="PF13976"/>
    </source>
</evidence>
<gene>
    <name evidence="3" type="ORF">Tco_1112835</name>
</gene>
<reference evidence="3" key="2">
    <citation type="submission" date="2022-01" db="EMBL/GenBank/DDBJ databases">
        <authorList>
            <person name="Yamashiro T."/>
            <person name="Shiraishi A."/>
            <person name="Satake H."/>
            <person name="Nakayama K."/>
        </authorList>
    </citation>
    <scope>NUCLEOTIDE SEQUENCE</scope>
</reference>
<accession>A0ABQ5IQI5</accession>
<sequence>MHTSLSHLNFGAINHLARHGLVRGLPKLKFEKDHLCSACALGKSTKKPHKPKSEDTNQEKLYLLHIDLCGPIRTAMAAEKQHSGPVLQEMTPGTLSSGLVPKPHTFITSFAPVARLEAIRIFLAFAAHMNMVVYQMDVKTSFLNDFSKGSVDPTLFIRRDGNELLLVQIYVDDIIFAASTPELCDLFSKIMCSKFKMSMMGKISFFLGLQISQNPRGIFINQSKYALESLKKYDFDSCDPVDTPMVEKSKLNEDKEGKAIDPSHYRDMIGTLLYLTANRPDLQFAICMCARYQARPTENHLNAVKRIFRYLKETVHQGLWYLKDSSIALTAFVDADHAGCQDTRSSTFGSMQLLGDRLVSWSSKR</sequence>
<feature type="domain" description="GAG-pre-integrase" evidence="2">
    <location>
        <begin position="2"/>
        <end position="44"/>
    </location>
</feature>
<feature type="domain" description="Reverse transcriptase Ty1/copia-type" evidence="1">
    <location>
        <begin position="106"/>
        <end position="144"/>
    </location>
</feature>
<reference evidence="3" key="1">
    <citation type="journal article" date="2022" name="Int. J. Mol. Sci.">
        <title>Draft Genome of Tanacetum Coccineum: Genomic Comparison of Closely Related Tanacetum-Family Plants.</title>
        <authorList>
            <person name="Yamashiro T."/>
            <person name="Shiraishi A."/>
            <person name="Nakayama K."/>
            <person name="Satake H."/>
        </authorList>
    </citation>
    <scope>NUCLEOTIDE SEQUENCE</scope>
</reference>
<name>A0ABQ5IQI5_9ASTR</name>
<dbReference type="Pfam" id="PF13976">
    <property type="entry name" value="gag_pre-integrs"/>
    <property type="match status" value="1"/>
</dbReference>
<dbReference type="Proteomes" id="UP001151760">
    <property type="component" value="Unassembled WGS sequence"/>
</dbReference>
<dbReference type="InterPro" id="IPR013103">
    <property type="entry name" value="RVT_2"/>
</dbReference>
<dbReference type="InterPro" id="IPR043502">
    <property type="entry name" value="DNA/RNA_pol_sf"/>
</dbReference>
<dbReference type="PANTHER" id="PTHR11439">
    <property type="entry name" value="GAG-POL-RELATED RETROTRANSPOSON"/>
    <property type="match status" value="1"/>
</dbReference>
<dbReference type="PANTHER" id="PTHR11439:SF509">
    <property type="entry name" value="RNA-DIRECTED DNA POLYMERASE"/>
    <property type="match status" value="1"/>
</dbReference>
<evidence type="ECO:0000313" key="4">
    <source>
        <dbReference type="Proteomes" id="UP001151760"/>
    </source>
</evidence>
<evidence type="ECO:0000259" key="1">
    <source>
        <dbReference type="Pfam" id="PF07727"/>
    </source>
</evidence>
<keyword evidence="4" id="KW-1185">Reference proteome</keyword>
<feature type="domain" description="Reverse transcriptase Ty1/copia-type" evidence="1">
    <location>
        <begin position="146"/>
        <end position="246"/>
    </location>
</feature>
<organism evidence="3 4">
    <name type="scientific">Tanacetum coccineum</name>
    <dbReference type="NCBI Taxonomy" id="301880"/>
    <lineage>
        <taxon>Eukaryota</taxon>
        <taxon>Viridiplantae</taxon>
        <taxon>Streptophyta</taxon>
        <taxon>Embryophyta</taxon>
        <taxon>Tracheophyta</taxon>
        <taxon>Spermatophyta</taxon>
        <taxon>Magnoliopsida</taxon>
        <taxon>eudicotyledons</taxon>
        <taxon>Gunneridae</taxon>
        <taxon>Pentapetalae</taxon>
        <taxon>asterids</taxon>
        <taxon>campanulids</taxon>
        <taxon>Asterales</taxon>
        <taxon>Asteraceae</taxon>
        <taxon>Asteroideae</taxon>
        <taxon>Anthemideae</taxon>
        <taxon>Anthemidinae</taxon>
        <taxon>Tanacetum</taxon>
    </lineage>
</organism>
<dbReference type="SUPFAM" id="SSF56672">
    <property type="entry name" value="DNA/RNA polymerases"/>
    <property type="match status" value="1"/>
</dbReference>
<proteinExistence type="predicted"/>
<evidence type="ECO:0000313" key="3">
    <source>
        <dbReference type="EMBL" id="GJU02497.1"/>
    </source>
</evidence>
<comment type="caution">
    <text evidence="3">The sequence shown here is derived from an EMBL/GenBank/DDBJ whole genome shotgun (WGS) entry which is preliminary data.</text>
</comment>
<dbReference type="InterPro" id="IPR025724">
    <property type="entry name" value="GAG-pre-integrase_dom"/>
</dbReference>
<dbReference type="EMBL" id="BQNB010021066">
    <property type="protein sequence ID" value="GJU02497.1"/>
    <property type="molecule type" value="Genomic_DNA"/>
</dbReference>
<dbReference type="Pfam" id="PF07727">
    <property type="entry name" value="RVT_2"/>
    <property type="match status" value="2"/>
</dbReference>
<protein>
    <submittedName>
        <fullName evidence="3">Retrovirus-related pol polyprotein from transposon TNT 1-94</fullName>
    </submittedName>
</protein>